<comment type="caution">
    <text evidence="1">The sequence shown here is derived from an EMBL/GenBank/DDBJ whole genome shotgun (WGS) entry which is preliminary data.</text>
</comment>
<keyword evidence="2" id="KW-1185">Reference proteome</keyword>
<dbReference type="RefSeq" id="WP_129018833.1">
    <property type="nucleotide sequence ID" value="NZ_SDDZ01000017.1"/>
</dbReference>
<gene>
    <name evidence="1" type="ORF">ESZ48_17675</name>
</gene>
<dbReference type="EMBL" id="SDDZ01000017">
    <property type="protein sequence ID" value="RXJ44494.1"/>
    <property type="molecule type" value="Genomic_DNA"/>
</dbReference>
<reference evidence="1 2" key="1">
    <citation type="submission" date="2019-01" db="EMBL/GenBank/DDBJ databases">
        <title>Genome sequence of the Antarctic species Gelidibacter gilvus ACAM 158(T).</title>
        <authorList>
            <person name="Bowman J.P."/>
        </authorList>
    </citation>
    <scope>NUCLEOTIDE SEQUENCE [LARGE SCALE GENOMIC DNA]</scope>
    <source>
        <strain evidence="1 2">IC158</strain>
    </source>
</reference>
<dbReference type="Proteomes" id="UP000289792">
    <property type="component" value="Unassembled WGS sequence"/>
</dbReference>
<name>A0A4Q0XCL2_9FLAO</name>
<dbReference type="AlphaFoldDB" id="A0A4Q0XCL2"/>
<dbReference type="OrthoDB" id="1262821at2"/>
<evidence type="ECO:0000313" key="2">
    <source>
        <dbReference type="Proteomes" id="UP000289792"/>
    </source>
</evidence>
<protein>
    <submittedName>
        <fullName evidence="1">Uncharacterized protein</fullName>
    </submittedName>
</protein>
<sequence>MLKLFLISKEEAFHICDKSQYQESTLGEKFKLRFRYLWCSTTRVYVNRNCKLTKTLKSSNLECLEHNERKLMEDRLNEQLKNQM</sequence>
<evidence type="ECO:0000313" key="1">
    <source>
        <dbReference type="EMBL" id="RXJ44494.1"/>
    </source>
</evidence>
<organism evidence="1 2">
    <name type="scientific">Gelidibacter gilvus</name>
    <dbReference type="NCBI Taxonomy" id="59602"/>
    <lineage>
        <taxon>Bacteria</taxon>
        <taxon>Pseudomonadati</taxon>
        <taxon>Bacteroidota</taxon>
        <taxon>Flavobacteriia</taxon>
        <taxon>Flavobacteriales</taxon>
        <taxon>Flavobacteriaceae</taxon>
        <taxon>Gelidibacter</taxon>
    </lineage>
</organism>
<proteinExistence type="predicted"/>
<accession>A0A4Q0XCL2</accession>